<evidence type="ECO:0000256" key="3">
    <source>
        <dbReference type="ARBA" id="ARBA00022475"/>
    </source>
</evidence>
<feature type="compositionally biased region" description="Low complexity" evidence="8">
    <location>
        <begin position="363"/>
        <end position="396"/>
    </location>
</feature>
<feature type="transmembrane region" description="Helical" evidence="9">
    <location>
        <begin position="199"/>
        <end position="219"/>
    </location>
</feature>
<dbReference type="FunCoup" id="T1F5Z4">
    <property type="interactions" value="89"/>
</dbReference>
<evidence type="ECO:0000256" key="6">
    <source>
        <dbReference type="ARBA" id="ARBA00023136"/>
    </source>
</evidence>
<reference evidence="13" key="1">
    <citation type="submission" date="2012-12" db="EMBL/GenBank/DDBJ databases">
        <authorList>
            <person name="Hellsten U."/>
            <person name="Grimwood J."/>
            <person name="Chapman J.A."/>
            <person name="Shapiro H."/>
            <person name="Aerts A."/>
            <person name="Otillar R.P."/>
            <person name="Terry A.Y."/>
            <person name="Boore J.L."/>
            <person name="Simakov O."/>
            <person name="Marletaz F."/>
            <person name="Cho S.-J."/>
            <person name="Edsinger-Gonzales E."/>
            <person name="Havlak P."/>
            <person name="Kuo D.-H."/>
            <person name="Larsson T."/>
            <person name="Lv J."/>
            <person name="Arendt D."/>
            <person name="Savage R."/>
            <person name="Osoegawa K."/>
            <person name="de Jong P."/>
            <person name="Lindberg D.R."/>
            <person name="Seaver E.C."/>
            <person name="Weisblat D.A."/>
            <person name="Putnam N.H."/>
            <person name="Grigoriev I.V."/>
            <person name="Rokhsar D.S."/>
        </authorList>
    </citation>
    <scope>NUCLEOTIDE SEQUENCE</scope>
</reference>
<dbReference type="EMBL" id="KB096502">
    <property type="protein sequence ID" value="ESO04434.1"/>
    <property type="molecule type" value="Genomic_DNA"/>
</dbReference>
<evidence type="ECO:0000259" key="10">
    <source>
        <dbReference type="PROSITE" id="PS51465"/>
    </source>
</evidence>
<sequence>MAKQVFTKVIKVIRIFDWFIRAGITGLLRFTLWYAIIQNTQISTHINTLALPGPKHVITTIEKRFDIGSFYSGLIAGSVEIGGASAAVFVSYFGSARHIPGWIGLGALLTGFGALLTIAICITQQPHHYHLNRINTNSLTNSSHNYYNNHHLQLQHHNPSHPFDTRYAPSISVGAYYPKPDDFPDGPPCSDKSADNYRYVLILIVAQLMIGIGGSPLYTLGTTYIDNHVSTRKAPTYIAFIYACGVFGPILGYGLGALMLLYYVDLLRYDTTTLNLTPSNSKWVGAWWGGFMLIGALLLLVSVPFYTFPKILVKEIRQLAREDRQKFFSLCDVFTASREHHQQQQQQQQQQHSNTKLLEGDVNNKNNNNSNNNNNNNDDNANSSNNNNNNNNNNKAGGNGVGAESGKLCRRQNCLPVYHLTFKLSFHKSCSIQTSTPDDAHFLCTHKHRIIRACLLVSDRQHSKQIFHLPCTKLSATQSTWSPVWGSVAKCPSSVASYSFCPSGVAVPGAVIGILMGGHCLRHCQLTSRGATQLVLALNSIALAGFGLFFVLGCSNLKIAGITVSYDNYSHYNDLNNYIPLSSNPFFTNNNNVHNNIHNNTNNNNNNYYNKFNLTSMCNKNCNCDDNSMEFVCGDNGVIYFSPCYAGCVTAAVGNGGKEQNYSDCSCVILPSSLSSSPQSPTTGSVHLTSLAEAGMGECVGKCETLVPFMVMLFFMTFVVTGTQMPLVMVTIRSVCEQEKALALGVQYVMLRLLAYIPAPLIYGSQIDQTCVHWARVCEVEGNCLVYDLACASCINSSPQCFTLPTG</sequence>
<keyword evidence="6 9" id="KW-0472">Membrane</keyword>
<feature type="transmembrane region" description="Helical" evidence="9">
    <location>
        <begin position="285"/>
        <end position="308"/>
    </location>
</feature>
<reference evidence="12" key="3">
    <citation type="submission" date="2015-06" db="UniProtKB">
        <authorList>
            <consortium name="EnsemblMetazoa"/>
        </authorList>
    </citation>
    <scope>IDENTIFICATION</scope>
</reference>
<dbReference type="OrthoDB" id="5062115at2759"/>
<evidence type="ECO:0000256" key="9">
    <source>
        <dbReference type="SAM" id="Phobius"/>
    </source>
</evidence>
<dbReference type="PROSITE" id="PS51465">
    <property type="entry name" value="KAZAL_2"/>
    <property type="match status" value="1"/>
</dbReference>
<dbReference type="PANTHER" id="PTHR11388:SF142">
    <property type="entry name" value="SOLUTE CARRIER ORGANIC ANION TRANSPORTER FAMILY MEMBER 5A1"/>
    <property type="match status" value="1"/>
</dbReference>
<gene>
    <name evidence="12" type="primary">20204243</name>
    <name evidence="11" type="ORF">HELRODRAFT_172826</name>
</gene>
<dbReference type="InParanoid" id="T1F5Z4"/>
<feature type="transmembrane region" description="Helical" evidence="9">
    <location>
        <begin position="239"/>
        <end position="264"/>
    </location>
</feature>
<dbReference type="AlphaFoldDB" id="T1F5Z4"/>
<evidence type="ECO:0000313" key="12">
    <source>
        <dbReference type="EnsemblMetazoa" id="HelroP172826"/>
    </source>
</evidence>
<dbReference type="Pfam" id="PF03137">
    <property type="entry name" value="OATP"/>
    <property type="match status" value="2"/>
</dbReference>
<protein>
    <recommendedName>
        <fullName evidence="10">Kazal-like domain-containing protein</fullName>
    </recommendedName>
</protein>
<evidence type="ECO:0000256" key="7">
    <source>
        <dbReference type="ARBA" id="ARBA00023157"/>
    </source>
</evidence>
<feature type="transmembrane region" description="Helical" evidence="9">
    <location>
        <begin position="533"/>
        <end position="552"/>
    </location>
</feature>
<dbReference type="InterPro" id="IPR004156">
    <property type="entry name" value="OATP"/>
</dbReference>
<proteinExistence type="inferred from homology"/>
<keyword evidence="13" id="KW-1185">Reference proteome</keyword>
<dbReference type="HOGENOM" id="CLU_349267_0_0_1"/>
<feature type="transmembrane region" description="Helical" evidence="9">
    <location>
        <begin position="497"/>
        <end position="521"/>
    </location>
</feature>
<feature type="transmembrane region" description="Helical" evidence="9">
    <location>
        <begin position="741"/>
        <end position="763"/>
    </location>
</feature>
<evidence type="ECO:0000313" key="13">
    <source>
        <dbReference type="Proteomes" id="UP000015101"/>
    </source>
</evidence>
<evidence type="ECO:0000256" key="5">
    <source>
        <dbReference type="ARBA" id="ARBA00022989"/>
    </source>
</evidence>
<organism evidence="12 13">
    <name type="scientific">Helobdella robusta</name>
    <name type="common">Californian leech</name>
    <dbReference type="NCBI Taxonomy" id="6412"/>
    <lineage>
        <taxon>Eukaryota</taxon>
        <taxon>Metazoa</taxon>
        <taxon>Spiralia</taxon>
        <taxon>Lophotrochozoa</taxon>
        <taxon>Annelida</taxon>
        <taxon>Clitellata</taxon>
        <taxon>Hirudinea</taxon>
        <taxon>Rhynchobdellida</taxon>
        <taxon>Glossiphoniidae</taxon>
        <taxon>Helobdella</taxon>
    </lineage>
</organism>
<dbReference type="SUPFAM" id="SSF100895">
    <property type="entry name" value="Kazal-type serine protease inhibitors"/>
    <property type="match status" value="1"/>
</dbReference>
<comment type="subcellular location">
    <subcellularLocation>
        <location evidence="1">Cell membrane</location>
        <topology evidence="1">Multi-pass membrane protein</topology>
    </subcellularLocation>
</comment>
<dbReference type="eggNOG" id="KOG3626">
    <property type="taxonomic scope" value="Eukaryota"/>
</dbReference>
<evidence type="ECO:0000313" key="11">
    <source>
        <dbReference type="EMBL" id="ESO04434.1"/>
    </source>
</evidence>
<keyword evidence="5 9" id="KW-1133">Transmembrane helix</keyword>
<dbReference type="InterPro" id="IPR002350">
    <property type="entry name" value="Kazal_dom"/>
</dbReference>
<evidence type="ECO:0000256" key="4">
    <source>
        <dbReference type="ARBA" id="ARBA00022692"/>
    </source>
</evidence>
<evidence type="ECO:0000256" key="8">
    <source>
        <dbReference type="SAM" id="MobiDB-lite"/>
    </source>
</evidence>
<dbReference type="RefSeq" id="XP_009017703.1">
    <property type="nucleotide sequence ID" value="XM_009019455.1"/>
</dbReference>
<dbReference type="GO" id="GO:0015347">
    <property type="term" value="F:sodium-independent organic anion transmembrane transporter activity"/>
    <property type="evidence" value="ECO:0000318"/>
    <property type="project" value="GO_Central"/>
</dbReference>
<dbReference type="Pfam" id="PF07648">
    <property type="entry name" value="Kazal_2"/>
    <property type="match status" value="1"/>
</dbReference>
<reference evidence="11 13" key="2">
    <citation type="journal article" date="2013" name="Nature">
        <title>Insights into bilaterian evolution from three spiralian genomes.</title>
        <authorList>
            <person name="Simakov O."/>
            <person name="Marletaz F."/>
            <person name="Cho S.J."/>
            <person name="Edsinger-Gonzales E."/>
            <person name="Havlak P."/>
            <person name="Hellsten U."/>
            <person name="Kuo D.H."/>
            <person name="Larsson T."/>
            <person name="Lv J."/>
            <person name="Arendt D."/>
            <person name="Savage R."/>
            <person name="Osoegawa K."/>
            <person name="de Jong P."/>
            <person name="Grimwood J."/>
            <person name="Chapman J.A."/>
            <person name="Shapiro H."/>
            <person name="Aerts A."/>
            <person name="Otillar R.P."/>
            <person name="Terry A.Y."/>
            <person name="Boore J.L."/>
            <person name="Grigoriev I.V."/>
            <person name="Lindberg D.R."/>
            <person name="Seaver E.C."/>
            <person name="Weisblat D.A."/>
            <person name="Putnam N.H."/>
            <person name="Rokhsar D.S."/>
        </authorList>
    </citation>
    <scope>NUCLEOTIDE SEQUENCE</scope>
</reference>
<dbReference type="SUPFAM" id="SSF103473">
    <property type="entry name" value="MFS general substrate transporter"/>
    <property type="match status" value="1"/>
</dbReference>
<feature type="transmembrane region" description="Helical" evidence="9">
    <location>
        <begin position="18"/>
        <end position="37"/>
    </location>
</feature>
<dbReference type="KEGG" id="hro:HELRODRAFT_172826"/>
<feature type="transmembrane region" description="Helical" evidence="9">
    <location>
        <begin position="70"/>
        <end position="93"/>
    </location>
</feature>
<evidence type="ECO:0000256" key="1">
    <source>
        <dbReference type="ARBA" id="ARBA00004651"/>
    </source>
</evidence>
<dbReference type="OMA" id="EDWIGLW"/>
<dbReference type="InterPro" id="IPR036058">
    <property type="entry name" value="Kazal_dom_sf"/>
</dbReference>
<dbReference type="GO" id="GO:0043252">
    <property type="term" value="P:sodium-independent organic anion transport"/>
    <property type="evidence" value="ECO:0000318"/>
    <property type="project" value="GO_Central"/>
</dbReference>
<dbReference type="EnsemblMetazoa" id="HelroT172826">
    <property type="protein sequence ID" value="HelroP172826"/>
    <property type="gene ID" value="HelroG172826"/>
</dbReference>
<feature type="domain" description="Kazal-like" evidence="10">
    <location>
        <begin position="612"/>
        <end position="669"/>
    </location>
</feature>
<dbReference type="CTD" id="20204243"/>
<evidence type="ECO:0000256" key="2">
    <source>
        <dbReference type="ARBA" id="ARBA00009657"/>
    </source>
</evidence>
<dbReference type="Proteomes" id="UP000015101">
    <property type="component" value="Unassembled WGS sequence"/>
</dbReference>
<dbReference type="Gene3D" id="1.20.1250.20">
    <property type="entry name" value="MFS general substrate transporter like domains"/>
    <property type="match status" value="1"/>
</dbReference>
<accession>T1F5Z4</accession>
<keyword evidence="7" id="KW-1015">Disulfide bond</keyword>
<dbReference type="PANTHER" id="PTHR11388">
    <property type="entry name" value="ORGANIC ANION TRANSPORTER"/>
    <property type="match status" value="1"/>
</dbReference>
<comment type="similarity">
    <text evidence="2">Belongs to the organo anion transporter (TC 2.A.60) family.</text>
</comment>
<name>T1F5Z4_HELRO</name>
<keyword evidence="3" id="KW-1003">Cell membrane</keyword>
<dbReference type="InterPro" id="IPR036259">
    <property type="entry name" value="MFS_trans_sf"/>
</dbReference>
<feature type="transmembrane region" description="Helical" evidence="9">
    <location>
        <begin position="99"/>
        <end position="123"/>
    </location>
</feature>
<keyword evidence="4 9" id="KW-0812">Transmembrane</keyword>
<dbReference type="GO" id="GO:0016323">
    <property type="term" value="C:basolateral plasma membrane"/>
    <property type="evidence" value="ECO:0000318"/>
    <property type="project" value="GO_Central"/>
</dbReference>
<dbReference type="EMBL" id="AMQM01004371">
    <property type="status" value="NOT_ANNOTATED_CDS"/>
    <property type="molecule type" value="Genomic_DNA"/>
</dbReference>
<feature type="transmembrane region" description="Helical" evidence="9">
    <location>
        <begin position="706"/>
        <end position="729"/>
    </location>
</feature>
<dbReference type="GeneID" id="20204243"/>
<feature type="region of interest" description="Disordered" evidence="8">
    <location>
        <begin position="359"/>
        <end position="399"/>
    </location>
</feature>